<comment type="caution">
    <text evidence="1">The sequence shown here is derived from an EMBL/GenBank/DDBJ whole genome shotgun (WGS) entry which is preliminary data.</text>
</comment>
<gene>
    <name evidence="1" type="ORF">EYF80_029111</name>
</gene>
<evidence type="ECO:0000313" key="1">
    <source>
        <dbReference type="EMBL" id="TNN60638.1"/>
    </source>
</evidence>
<accession>A0A4Z2H463</accession>
<dbReference type="Proteomes" id="UP000314294">
    <property type="component" value="Unassembled WGS sequence"/>
</dbReference>
<organism evidence="1 2">
    <name type="scientific">Liparis tanakae</name>
    <name type="common">Tanaka's snailfish</name>
    <dbReference type="NCBI Taxonomy" id="230148"/>
    <lineage>
        <taxon>Eukaryota</taxon>
        <taxon>Metazoa</taxon>
        <taxon>Chordata</taxon>
        <taxon>Craniata</taxon>
        <taxon>Vertebrata</taxon>
        <taxon>Euteleostomi</taxon>
        <taxon>Actinopterygii</taxon>
        <taxon>Neopterygii</taxon>
        <taxon>Teleostei</taxon>
        <taxon>Neoteleostei</taxon>
        <taxon>Acanthomorphata</taxon>
        <taxon>Eupercaria</taxon>
        <taxon>Perciformes</taxon>
        <taxon>Cottioidei</taxon>
        <taxon>Cottales</taxon>
        <taxon>Liparidae</taxon>
        <taxon>Liparis</taxon>
    </lineage>
</organism>
<reference evidence="1 2" key="1">
    <citation type="submission" date="2019-03" db="EMBL/GenBank/DDBJ databases">
        <title>First draft genome of Liparis tanakae, snailfish: a comprehensive survey of snailfish specific genes.</title>
        <authorList>
            <person name="Kim W."/>
            <person name="Song I."/>
            <person name="Jeong J.-H."/>
            <person name="Kim D."/>
            <person name="Kim S."/>
            <person name="Ryu S."/>
            <person name="Song J.Y."/>
            <person name="Lee S.K."/>
        </authorList>
    </citation>
    <scope>NUCLEOTIDE SEQUENCE [LARGE SCALE GENOMIC DNA]</scope>
    <source>
        <tissue evidence="1">Muscle</tissue>
    </source>
</reference>
<proteinExistence type="predicted"/>
<dbReference type="EMBL" id="SRLO01000330">
    <property type="protein sequence ID" value="TNN60638.1"/>
    <property type="molecule type" value="Genomic_DNA"/>
</dbReference>
<protein>
    <submittedName>
        <fullName evidence="1">Uncharacterized protein</fullName>
    </submittedName>
</protein>
<sequence length="132" mass="14972">MEEHNGARVLLVSEDYATVDGCLCVLKGRECDLTSFPFKDLCGRLFSTLSKNYPPKGPCKHTCLQTAECQQQSYDAYLCNTMYPQVEDKYIIDMERRSCINCNPGKLPEEKNDLNIKFPTEYGEDINAAKAK</sequence>
<evidence type="ECO:0000313" key="2">
    <source>
        <dbReference type="Proteomes" id="UP000314294"/>
    </source>
</evidence>
<name>A0A4Z2H463_9TELE</name>
<keyword evidence="2" id="KW-1185">Reference proteome</keyword>
<dbReference type="AlphaFoldDB" id="A0A4Z2H463"/>